<keyword evidence="1" id="KW-0472">Membrane</keyword>
<reference evidence="3" key="1">
    <citation type="journal article" date="2019" name="Int. J. Syst. Evol. Microbiol.">
        <title>The Global Catalogue of Microorganisms (GCM) 10K type strain sequencing project: providing services to taxonomists for standard genome sequencing and annotation.</title>
        <authorList>
            <consortium name="The Broad Institute Genomics Platform"/>
            <consortium name="The Broad Institute Genome Sequencing Center for Infectious Disease"/>
            <person name="Wu L."/>
            <person name="Ma J."/>
        </authorList>
    </citation>
    <scope>NUCLEOTIDE SEQUENCE [LARGE SCALE GENOMIC DNA]</scope>
    <source>
        <strain evidence="3">JCM 13929</strain>
    </source>
</reference>
<accession>A0ABP4RII9</accession>
<dbReference type="Proteomes" id="UP001500064">
    <property type="component" value="Unassembled WGS sequence"/>
</dbReference>
<feature type="transmembrane region" description="Helical" evidence="1">
    <location>
        <begin position="17"/>
        <end position="38"/>
    </location>
</feature>
<comment type="caution">
    <text evidence="2">The sequence shown here is derived from an EMBL/GenBank/DDBJ whole genome shotgun (WGS) entry which is preliminary data.</text>
</comment>
<feature type="transmembrane region" description="Helical" evidence="1">
    <location>
        <begin position="221"/>
        <end position="242"/>
    </location>
</feature>
<evidence type="ECO:0000313" key="2">
    <source>
        <dbReference type="EMBL" id="GAA1654404.1"/>
    </source>
</evidence>
<feature type="transmembrane region" description="Helical" evidence="1">
    <location>
        <begin position="108"/>
        <end position="133"/>
    </location>
</feature>
<organism evidence="2 3">
    <name type="scientific">Nonomuraea maheshkhaliensis</name>
    <dbReference type="NCBI Taxonomy" id="419590"/>
    <lineage>
        <taxon>Bacteria</taxon>
        <taxon>Bacillati</taxon>
        <taxon>Actinomycetota</taxon>
        <taxon>Actinomycetes</taxon>
        <taxon>Streptosporangiales</taxon>
        <taxon>Streptosporangiaceae</taxon>
        <taxon>Nonomuraea</taxon>
    </lineage>
</organism>
<feature type="transmembrane region" description="Helical" evidence="1">
    <location>
        <begin position="181"/>
        <end position="201"/>
    </location>
</feature>
<name>A0ABP4RII9_9ACTN</name>
<proteinExistence type="predicted"/>
<keyword evidence="1" id="KW-0812">Transmembrane</keyword>
<keyword evidence="3" id="KW-1185">Reference proteome</keyword>
<protein>
    <recommendedName>
        <fullName evidence="4">ABC transporter permease</fullName>
    </recommendedName>
</protein>
<dbReference type="RefSeq" id="WP_346109834.1">
    <property type="nucleotide sequence ID" value="NZ_BAAAMU010000050.1"/>
</dbReference>
<evidence type="ECO:0000313" key="3">
    <source>
        <dbReference type="Proteomes" id="UP001500064"/>
    </source>
</evidence>
<sequence length="248" mass="25260">MSLWQLEWLRLVRTRRLIAILGAYLFFGLTGPLTARYLDQILGSIGTEGVQVRFPPPTPADGIAQFTGNAAQIGLLVVVLAAASALAFDARREMAVFLRTRVRGMAAIILPAYAVTTGAAVTGLITGTAAAWYETAVLLGGPPPAGMLIGLACGALFLAFAVALTALAAALTRSVAGTAGAALAALLTLAVADGLTGALWLPTRLAGAMEELVRGEPATGLPLAVAVTATLTMVALAAAVALTGRREL</sequence>
<evidence type="ECO:0008006" key="4">
    <source>
        <dbReference type="Google" id="ProtNLM"/>
    </source>
</evidence>
<dbReference type="EMBL" id="BAAAMU010000050">
    <property type="protein sequence ID" value="GAA1654404.1"/>
    <property type="molecule type" value="Genomic_DNA"/>
</dbReference>
<evidence type="ECO:0000256" key="1">
    <source>
        <dbReference type="SAM" id="Phobius"/>
    </source>
</evidence>
<feature type="transmembrane region" description="Helical" evidence="1">
    <location>
        <begin position="145"/>
        <end position="169"/>
    </location>
</feature>
<feature type="transmembrane region" description="Helical" evidence="1">
    <location>
        <begin position="70"/>
        <end position="88"/>
    </location>
</feature>
<gene>
    <name evidence="2" type="ORF">GCM10009733_059660</name>
</gene>
<keyword evidence="1" id="KW-1133">Transmembrane helix</keyword>